<comment type="caution">
    <text evidence="1">The sequence shown here is derived from an EMBL/GenBank/DDBJ whole genome shotgun (WGS) entry which is preliminary data.</text>
</comment>
<evidence type="ECO:0000313" key="1">
    <source>
        <dbReference type="EMBL" id="MEQ2201323.1"/>
    </source>
</evidence>
<reference evidence="1 2" key="1">
    <citation type="submission" date="2021-06" db="EMBL/GenBank/DDBJ databases">
        <authorList>
            <person name="Palmer J.M."/>
        </authorList>
    </citation>
    <scope>NUCLEOTIDE SEQUENCE [LARGE SCALE GENOMIC DNA]</scope>
    <source>
        <strain evidence="1 2">XC_2019</strain>
        <tissue evidence="1">Muscle</tissue>
    </source>
</reference>
<evidence type="ECO:0000313" key="2">
    <source>
        <dbReference type="Proteomes" id="UP001434883"/>
    </source>
</evidence>
<accession>A0ABV0R0S1</accession>
<proteinExistence type="predicted"/>
<sequence>MQVCAVGGNQSTQKKPHACLGRTSSLQIVSTPALPWQPFERKSNFEWSSFSKKFHGMYFLFNCQRNRSLVKLVELLNCPGHQVGSATPRYKKYHVLTIW</sequence>
<name>A0ABV0R0S1_9TELE</name>
<gene>
    <name evidence="1" type="ORF">XENOCAPTIV_010768</name>
</gene>
<keyword evidence="2" id="KW-1185">Reference proteome</keyword>
<organism evidence="1 2">
    <name type="scientific">Xenoophorus captivus</name>
    <dbReference type="NCBI Taxonomy" id="1517983"/>
    <lineage>
        <taxon>Eukaryota</taxon>
        <taxon>Metazoa</taxon>
        <taxon>Chordata</taxon>
        <taxon>Craniata</taxon>
        <taxon>Vertebrata</taxon>
        <taxon>Euteleostomi</taxon>
        <taxon>Actinopterygii</taxon>
        <taxon>Neopterygii</taxon>
        <taxon>Teleostei</taxon>
        <taxon>Neoteleostei</taxon>
        <taxon>Acanthomorphata</taxon>
        <taxon>Ovalentaria</taxon>
        <taxon>Atherinomorphae</taxon>
        <taxon>Cyprinodontiformes</taxon>
        <taxon>Goodeidae</taxon>
        <taxon>Xenoophorus</taxon>
    </lineage>
</organism>
<dbReference type="EMBL" id="JAHRIN010027543">
    <property type="protein sequence ID" value="MEQ2201323.1"/>
    <property type="molecule type" value="Genomic_DNA"/>
</dbReference>
<dbReference type="Proteomes" id="UP001434883">
    <property type="component" value="Unassembled WGS sequence"/>
</dbReference>
<protein>
    <submittedName>
        <fullName evidence="1">Uncharacterized protein</fullName>
    </submittedName>
</protein>